<dbReference type="EMBL" id="FN648630">
    <property type="protein sequence ID" value="CBN74804.1"/>
    <property type="molecule type" value="Genomic_DNA"/>
</dbReference>
<dbReference type="PANTHER" id="PTHR31168">
    <property type="entry name" value="OS02G0292800 PROTEIN"/>
    <property type="match status" value="1"/>
</dbReference>
<dbReference type="InParanoid" id="D8LN41"/>
<keyword evidence="1" id="KW-1133">Transmembrane helix</keyword>
<keyword evidence="1" id="KW-0812">Transmembrane</keyword>
<dbReference type="Proteomes" id="UP000002630">
    <property type="component" value="Linkage Group LG03"/>
</dbReference>
<dbReference type="OrthoDB" id="761598at2759"/>
<evidence type="ECO:0000313" key="2">
    <source>
        <dbReference type="EMBL" id="CBN74804.1"/>
    </source>
</evidence>
<keyword evidence="1" id="KW-0472">Membrane</keyword>
<evidence type="ECO:0000256" key="1">
    <source>
        <dbReference type="SAM" id="Phobius"/>
    </source>
</evidence>
<keyword evidence="3" id="KW-1185">Reference proteome</keyword>
<feature type="transmembrane region" description="Helical" evidence="1">
    <location>
        <begin position="179"/>
        <end position="206"/>
    </location>
</feature>
<reference evidence="2 3" key="1">
    <citation type="journal article" date="2010" name="Nature">
        <title>The Ectocarpus genome and the independent evolution of multicellularity in brown algae.</title>
        <authorList>
            <person name="Cock J.M."/>
            <person name="Sterck L."/>
            <person name="Rouze P."/>
            <person name="Scornet D."/>
            <person name="Allen A.E."/>
            <person name="Amoutzias G."/>
            <person name="Anthouard V."/>
            <person name="Artiguenave F."/>
            <person name="Aury J.M."/>
            <person name="Badger J.H."/>
            <person name="Beszteri B."/>
            <person name="Billiau K."/>
            <person name="Bonnet E."/>
            <person name="Bothwell J.H."/>
            <person name="Bowler C."/>
            <person name="Boyen C."/>
            <person name="Brownlee C."/>
            <person name="Carrano C.J."/>
            <person name="Charrier B."/>
            <person name="Cho G.Y."/>
            <person name="Coelho S.M."/>
            <person name="Collen J."/>
            <person name="Corre E."/>
            <person name="Da Silva C."/>
            <person name="Delage L."/>
            <person name="Delaroque N."/>
            <person name="Dittami S.M."/>
            <person name="Doulbeau S."/>
            <person name="Elias M."/>
            <person name="Farnham G."/>
            <person name="Gachon C.M."/>
            <person name="Gschloessl B."/>
            <person name="Heesch S."/>
            <person name="Jabbari K."/>
            <person name="Jubin C."/>
            <person name="Kawai H."/>
            <person name="Kimura K."/>
            <person name="Kloareg B."/>
            <person name="Kupper F.C."/>
            <person name="Lang D."/>
            <person name="Le Bail A."/>
            <person name="Leblanc C."/>
            <person name="Lerouge P."/>
            <person name="Lohr M."/>
            <person name="Lopez P.J."/>
            <person name="Martens C."/>
            <person name="Maumus F."/>
            <person name="Michel G."/>
            <person name="Miranda-Saavedra D."/>
            <person name="Morales J."/>
            <person name="Moreau H."/>
            <person name="Motomura T."/>
            <person name="Nagasato C."/>
            <person name="Napoli C.A."/>
            <person name="Nelson D.R."/>
            <person name="Nyvall-Collen P."/>
            <person name="Peters A.F."/>
            <person name="Pommier C."/>
            <person name="Potin P."/>
            <person name="Poulain J."/>
            <person name="Quesneville H."/>
            <person name="Read B."/>
            <person name="Rensing S.A."/>
            <person name="Ritter A."/>
            <person name="Rousvoal S."/>
            <person name="Samanta M."/>
            <person name="Samson G."/>
            <person name="Schroeder D.C."/>
            <person name="Segurens B."/>
            <person name="Strittmatter M."/>
            <person name="Tonon T."/>
            <person name="Tregear J.W."/>
            <person name="Valentin K."/>
            <person name="von Dassow P."/>
            <person name="Yamagishi T."/>
            <person name="Van de Peer Y."/>
            <person name="Wincker P."/>
        </authorList>
    </citation>
    <scope>NUCLEOTIDE SEQUENCE [LARGE SCALE GENOMIC DNA]</scope>
    <source>
        <strain evidence="3">Ec32 / CCAP1310/4</strain>
    </source>
</reference>
<feature type="transmembrane region" description="Helical" evidence="1">
    <location>
        <begin position="72"/>
        <end position="93"/>
    </location>
</feature>
<proteinExistence type="predicted"/>
<gene>
    <name evidence="2" type="ORF">Esi_0043_0041</name>
</gene>
<dbReference type="AlphaFoldDB" id="D8LN41"/>
<sequence>MIAPRMLEGTITQVVIPAVCFAVCAAFQGWELWGPHKPELARARALFRDVRAGWVVDNYMKGQAAVNTTRDYIRAALFFANTAILLATFVVGYAGSIYTDCSDGDTSCSADDWLFVIKLGVLAALLMTIFFVFTQCTRYAVHFSFCINTRKIAGAPMPQSLMVKVFNHAHQYYSLGIRLYFGTIPVFAWIFTSWALLAVTPVYAYMVRGLENAGFVQDELDEIARRAEVKQHVV</sequence>
<name>D8LN41_ECTSI</name>
<dbReference type="Pfam" id="PF04654">
    <property type="entry name" value="DUF599"/>
    <property type="match status" value="1"/>
</dbReference>
<evidence type="ECO:0000313" key="3">
    <source>
        <dbReference type="Proteomes" id="UP000002630"/>
    </source>
</evidence>
<protein>
    <recommendedName>
        <fullName evidence="4">DUF599 domain-containing protein</fullName>
    </recommendedName>
</protein>
<organism evidence="2 3">
    <name type="scientific">Ectocarpus siliculosus</name>
    <name type="common">Brown alga</name>
    <name type="synonym">Conferva siliculosa</name>
    <dbReference type="NCBI Taxonomy" id="2880"/>
    <lineage>
        <taxon>Eukaryota</taxon>
        <taxon>Sar</taxon>
        <taxon>Stramenopiles</taxon>
        <taxon>Ochrophyta</taxon>
        <taxon>PX clade</taxon>
        <taxon>Phaeophyceae</taxon>
        <taxon>Ectocarpales</taxon>
        <taxon>Ectocarpaceae</taxon>
        <taxon>Ectocarpus</taxon>
    </lineage>
</organism>
<accession>D8LN41</accession>
<evidence type="ECO:0008006" key="4">
    <source>
        <dbReference type="Google" id="ProtNLM"/>
    </source>
</evidence>
<dbReference type="EMBL" id="FN649728">
    <property type="protein sequence ID" value="CBN74804.1"/>
    <property type="molecule type" value="Genomic_DNA"/>
</dbReference>
<feature type="transmembrane region" description="Helical" evidence="1">
    <location>
        <begin position="113"/>
        <end position="133"/>
    </location>
</feature>
<dbReference type="PANTHER" id="PTHR31168:SF1">
    <property type="entry name" value="DUF599 FAMILY PROTEIN"/>
    <property type="match status" value="1"/>
</dbReference>
<dbReference type="InterPro" id="IPR006747">
    <property type="entry name" value="DUF599"/>
</dbReference>